<sequence length="166" mass="17696">MANVFSKGLSFFGLSDPEEVDDDEIVAEEDTQPDETAFDRDDSLSIQSSRLAAAGRGSASSVSSSSSNTTFPKAQMNRITTIHPRNYDEVQAVGRALRDGVPVVLNLTGVADKDATRIVDFATGVVFGVRGSVERVTPRVWLLSPAAVSIKAEQTVNQGSATSIFE</sequence>
<dbReference type="InterPro" id="IPR038594">
    <property type="entry name" value="SepF-like_sf"/>
</dbReference>
<dbReference type="Proteomes" id="UP001597036">
    <property type="component" value="Unassembled WGS sequence"/>
</dbReference>
<comment type="caution">
    <text evidence="7">The sequence shown here is derived from an EMBL/GenBank/DDBJ whole genome shotgun (WGS) entry which is preliminary data.</text>
</comment>
<comment type="subcellular location">
    <subcellularLocation>
        <location evidence="5">Cytoplasm</location>
    </subcellularLocation>
    <text evidence="5">Localizes to the division site, in a FtsZ-dependent manner.</text>
</comment>
<dbReference type="GO" id="GO:0051301">
    <property type="term" value="P:cell division"/>
    <property type="evidence" value="ECO:0007669"/>
    <property type="project" value="UniProtKB-KW"/>
</dbReference>
<evidence type="ECO:0000256" key="3">
    <source>
        <dbReference type="ARBA" id="ARBA00023306"/>
    </source>
</evidence>
<evidence type="ECO:0000313" key="8">
    <source>
        <dbReference type="Proteomes" id="UP001597036"/>
    </source>
</evidence>
<evidence type="ECO:0000313" key="7">
    <source>
        <dbReference type="EMBL" id="MFD0705190.1"/>
    </source>
</evidence>
<dbReference type="InterPro" id="IPR007561">
    <property type="entry name" value="Cell_div_SepF/SepF-rel"/>
</dbReference>
<keyword evidence="5" id="KW-0963">Cytoplasm</keyword>
<dbReference type="PANTHER" id="PTHR35798">
    <property type="entry name" value="CELL DIVISION PROTEIN SEPF"/>
    <property type="match status" value="1"/>
</dbReference>
<dbReference type="HAMAP" id="MF_01197">
    <property type="entry name" value="SepF"/>
    <property type="match status" value="1"/>
</dbReference>
<keyword evidence="1 5" id="KW-0132">Cell division</keyword>
<keyword evidence="3 5" id="KW-0131">Cell cycle</keyword>
<evidence type="ECO:0000256" key="4">
    <source>
        <dbReference type="ARBA" id="ARBA00044936"/>
    </source>
</evidence>
<evidence type="ECO:0000256" key="5">
    <source>
        <dbReference type="HAMAP-Rule" id="MF_01197"/>
    </source>
</evidence>
<organism evidence="7 8">
    <name type="scientific">Alloscardovia venturai</name>
    <dbReference type="NCBI Taxonomy" id="1769421"/>
    <lineage>
        <taxon>Bacteria</taxon>
        <taxon>Bacillati</taxon>
        <taxon>Actinomycetota</taxon>
        <taxon>Actinomycetes</taxon>
        <taxon>Bifidobacteriales</taxon>
        <taxon>Bifidobacteriaceae</taxon>
        <taxon>Alloscardovia</taxon>
    </lineage>
</organism>
<feature type="compositionally biased region" description="Low complexity" evidence="6">
    <location>
        <begin position="55"/>
        <end position="67"/>
    </location>
</feature>
<feature type="region of interest" description="Disordered" evidence="6">
    <location>
        <begin position="55"/>
        <end position="77"/>
    </location>
</feature>
<feature type="compositionally biased region" description="Polar residues" evidence="6">
    <location>
        <begin position="68"/>
        <end position="77"/>
    </location>
</feature>
<reference evidence="8" key="1">
    <citation type="journal article" date="2019" name="Int. J. Syst. Evol. Microbiol.">
        <title>The Global Catalogue of Microorganisms (GCM) 10K type strain sequencing project: providing services to taxonomists for standard genome sequencing and annotation.</title>
        <authorList>
            <consortium name="The Broad Institute Genomics Platform"/>
            <consortium name="The Broad Institute Genome Sequencing Center for Infectious Disease"/>
            <person name="Wu L."/>
            <person name="Ma J."/>
        </authorList>
    </citation>
    <scope>NUCLEOTIDE SEQUENCE [LARGE SCALE GENOMIC DNA]</scope>
    <source>
        <strain evidence="8">CCM 8604</strain>
    </source>
</reference>
<dbReference type="InterPro" id="IPR023052">
    <property type="entry name" value="Cell_div_SepF"/>
</dbReference>
<dbReference type="PANTHER" id="PTHR35798:SF1">
    <property type="entry name" value="CELL DIVISION PROTEIN SEPF"/>
    <property type="match status" value="1"/>
</dbReference>
<keyword evidence="2 5" id="KW-0717">Septation</keyword>
<evidence type="ECO:0000256" key="6">
    <source>
        <dbReference type="SAM" id="MobiDB-lite"/>
    </source>
</evidence>
<keyword evidence="8" id="KW-1185">Reference proteome</keyword>
<comment type="function">
    <text evidence="4 5">Cell division protein that is part of the divisome complex and is recruited early to the Z-ring. Probably stimulates Z-ring formation, perhaps through the cross-linking of FtsZ protofilaments. Its function overlaps with FtsA.</text>
</comment>
<comment type="subunit">
    <text evidence="5">Homodimer. Interacts with FtsZ.</text>
</comment>
<dbReference type="EMBL" id="JBHTHQ010000021">
    <property type="protein sequence ID" value="MFD0705190.1"/>
    <property type="molecule type" value="Genomic_DNA"/>
</dbReference>
<gene>
    <name evidence="5" type="primary">sepF</name>
    <name evidence="7" type="ORF">ACFQY8_05465</name>
</gene>
<dbReference type="Pfam" id="PF04472">
    <property type="entry name" value="SepF"/>
    <property type="match status" value="1"/>
</dbReference>
<evidence type="ECO:0000256" key="1">
    <source>
        <dbReference type="ARBA" id="ARBA00022618"/>
    </source>
</evidence>
<evidence type="ECO:0000256" key="2">
    <source>
        <dbReference type="ARBA" id="ARBA00023210"/>
    </source>
</evidence>
<name>A0ABW2Y768_9BIFI</name>
<feature type="region of interest" description="Disordered" evidence="6">
    <location>
        <begin position="1"/>
        <end position="23"/>
    </location>
</feature>
<dbReference type="RefSeq" id="WP_377938885.1">
    <property type="nucleotide sequence ID" value="NZ_JBHTHQ010000021.1"/>
</dbReference>
<accession>A0ABW2Y768</accession>
<proteinExistence type="inferred from homology"/>
<comment type="similarity">
    <text evidence="5">Belongs to the SepF family.</text>
</comment>
<dbReference type="Gene3D" id="3.30.110.150">
    <property type="entry name" value="SepF-like protein"/>
    <property type="match status" value="1"/>
</dbReference>
<protein>
    <recommendedName>
        <fullName evidence="5">Cell division protein SepF</fullName>
    </recommendedName>
</protein>